<dbReference type="GO" id="GO:0005524">
    <property type="term" value="F:ATP binding"/>
    <property type="evidence" value="ECO:0007669"/>
    <property type="project" value="UniProtKB-KW"/>
</dbReference>
<evidence type="ECO:0000256" key="4">
    <source>
        <dbReference type="ARBA" id="ARBA00022592"/>
    </source>
</evidence>
<keyword evidence="3" id="KW-0997">Cell inner membrane</keyword>
<dbReference type="SMART" id="SM00382">
    <property type="entry name" value="AAA"/>
    <property type="match status" value="1"/>
</dbReference>
<keyword evidence="8" id="KW-0472">Membrane</keyword>
<dbReference type="EMBL" id="KI271586">
    <property type="protein sequence ID" value="ERL65584.1"/>
    <property type="molecule type" value="Genomic_DNA"/>
</dbReference>
<dbReference type="Proteomes" id="UP000030647">
    <property type="component" value="Unassembled WGS sequence"/>
</dbReference>
<evidence type="ECO:0000313" key="11">
    <source>
        <dbReference type="Proteomes" id="UP000030647"/>
    </source>
</evidence>
<gene>
    <name evidence="10" type="primary">ybbL</name>
    <name evidence="10" type="ORF">L248_2657</name>
</gene>
<keyword evidence="1" id="KW-0813">Transport</keyword>
<accession>U4TMY7</accession>
<dbReference type="InterPro" id="IPR003439">
    <property type="entry name" value="ABC_transporter-like_ATP-bd"/>
</dbReference>
<feature type="domain" description="ABC transporter" evidence="9">
    <location>
        <begin position="6"/>
        <end position="217"/>
    </location>
</feature>
<evidence type="ECO:0000256" key="2">
    <source>
        <dbReference type="ARBA" id="ARBA00022475"/>
    </source>
</evidence>
<dbReference type="Gene3D" id="3.40.50.300">
    <property type="entry name" value="P-loop containing nucleotide triphosphate hydrolases"/>
    <property type="match status" value="1"/>
</dbReference>
<dbReference type="PANTHER" id="PTHR43423">
    <property type="entry name" value="ABC TRANSPORTER I FAMILY MEMBER 17"/>
    <property type="match status" value="1"/>
</dbReference>
<keyword evidence="2" id="KW-1003">Cell membrane</keyword>
<protein>
    <submittedName>
        <fullName evidence="10">YbbL</fullName>
    </submittedName>
</protein>
<evidence type="ECO:0000313" key="10">
    <source>
        <dbReference type="EMBL" id="ERL65584.1"/>
    </source>
</evidence>
<evidence type="ECO:0000259" key="9">
    <source>
        <dbReference type="PROSITE" id="PS50893"/>
    </source>
</evidence>
<dbReference type="GO" id="GO:0016887">
    <property type="term" value="F:ATP hydrolysis activity"/>
    <property type="evidence" value="ECO:0007669"/>
    <property type="project" value="InterPro"/>
</dbReference>
<evidence type="ECO:0000256" key="6">
    <source>
        <dbReference type="ARBA" id="ARBA00022840"/>
    </source>
</evidence>
<dbReference type="OrthoDB" id="9785080at2"/>
<dbReference type="STRING" id="1231336.L248_2657"/>
<dbReference type="PROSITE" id="PS00211">
    <property type="entry name" value="ABC_TRANSPORTER_1"/>
    <property type="match status" value="1"/>
</dbReference>
<dbReference type="Pfam" id="PF00005">
    <property type="entry name" value="ABC_tran"/>
    <property type="match status" value="1"/>
</dbReference>
<keyword evidence="4" id="KW-0592">Phosphate transport</keyword>
<name>U4TMY7_9LACO</name>
<evidence type="ECO:0000256" key="3">
    <source>
        <dbReference type="ARBA" id="ARBA00022519"/>
    </source>
</evidence>
<dbReference type="HOGENOM" id="CLU_000604_1_22_9"/>
<dbReference type="eggNOG" id="COG4619">
    <property type="taxonomic scope" value="Bacteria"/>
</dbReference>
<dbReference type="InterPro" id="IPR027417">
    <property type="entry name" value="P-loop_NTPase"/>
</dbReference>
<sequence length="217" mass="23509">MAEPIFVLDDVGVVLGGKTLLTGISFSVDPGEYVTISGPSGSGKSTLLRVLATLLTPTSGTVTFAGRLQSTYEKTAYRRRVSYCYQQPSLFGDTVRDNLTFPFHIRHEHATDAQLTAALATMQLSAEMLDKPIIELSGGEKQRVALARNLLFTPQVLLLDEVTTGLDADTKTTVHRVIEDYHRRGTTVIAVTHDEGEIAVAHRLLTIEAGRLAVTAA</sequence>
<dbReference type="InterPro" id="IPR017871">
    <property type="entry name" value="ABC_transporter-like_CS"/>
</dbReference>
<evidence type="ECO:0000256" key="5">
    <source>
        <dbReference type="ARBA" id="ARBA00022741"/>
    </source>
</evidence>
<keyword evidence="7" id="KW-1278">Translocase</keyword>
<dbReference type="SUPFAM" id="SSF52540">
    <property type="entry name" value="P-loop containing nucleoside triphosphate hydrolases"/>
    <property type="match status" value="1"/>
</dbReference>
<dbReference type="PANTHER" id="PTHR43423:SF12">
    <property type="entry name" value="IRON EXPORT ATP-BINDING PROTEIN FETA-RELATED"/>
    <property type="match status" value="1"/>
</dbReference>
<dbReference type="PROSITE" id="PS50893">
    <property type="entry name" value="ABC_TRANSPORTER_2"/>
    <property type="match status" value="1"/>
</dbReference>
<dbReference type="AlphaFoldDB" id="U4TMY7"/>
<evidence type="ECO:0000256" key="1">
    <source>
        <dbReference type="ARBA" id="ARBA00022448"/>
    </source>
</evidence>
<reference evidence="11" key="1">
    <citation type="journal article" date="2013" name="Genome Announc.">
        <title>Whole-Genome Sequencing of Lactobacillus shenzhenensis Strain LY-73T.</title>
        <authorList>
            <person name="Lin Z."/>
            <person name="Liu Z."/>
            <person name="Yang R."/>
            <person name="Zou Y."/>
            <person name="Wan D."/>
            <person name="Chen J."/>
            <person name="Guo M."/>
            <person name="Zhao J."/>
            <person name="Fang C."/>
            <person name="Yang R."/>
            <person name="Liu F."/>
        </authorList>
    </citation>
    <scope>NUCLEOTIDE SEQUENCE [LARGE SCALE GENOMIC DNA]</scope>
    <source>
        <strain evidence="11">LY-73</strain>
    </source>
</reference>
<keyword evidence="11" id="KW-1185">Reference proteome</keyword>
<keyword evidence="5" id="KW-0547">Nucleotide-binding</keyword>
<dbReference type="RefSeq" id="WP_022529258.1">
    <property type="nucleotide sequence ID" value="NZ_KI271586.1"/>
</dbReference>
<dbReference type="GO" id="GO:0006817">
    <property type="term" value="P:phosphate ion transport"/>
    <property type="evidence" value="ECO:0007669"/>
    <property type="project" value="UniProtKB-KW"/>
</dbReference>
<dbReference type="InterPro" id="IPR003593">
    <property type="entry name" value="AAA+_ATPase"/>
</dbReference>
<proteinExistence type="predicted"/>
<organism evidence="10 11">
    <name type="scientific">Schleiferilactobacillus shenzhenensis LY-73</name>
    <dbReference type="NCBI Taxonomy" id="1231336"/>
    <lineage>
        <taxon>Bacteria</taxon>
        <taxon>Bacillati</taxon>
        <taxon>Bacillota</taxon>
        <taxon>Bacilli</taxon>
        <taxon>Lactobacillales</taxon>
        <taxon>Lactobacillaceae</taxon>
        <taxon>Schleiferilactobacillus</taxon>
    </lineage>
</organism>
<evidence type="ECO:0000256" key="7">
    <source>
        <dbReference type="ARBA" id="ARBA00022967"/>
    </source>
</evidence>
<keyword evidence="6" id="KW-0067">ATP-binding</keyword>
<evidence type="ECO:0000256" key="8">
    <source>
        <dbReference type="ARBA" id="ARBA00023136"/>
    </source>
</evidence>